<protein>
    <recommendedName>
        <fullName evidence="9">CRISPR-associated endoribonuclease Cas2</fullName>
        <ecNumber evidence="9">3.1.-.-</ecNumber>
    </recommendedName>
</protein>
<reference evidence="13 14" key="1">
    <citation type="journal article" date="2018" name="Vet. Microbiol.">
        <title>Characterisation of Staphylococcus felis isolated from cats using whole genome sequencing.</title>
        <authorList>
            <person name="Worthing K."/>
            <person name="Pang S."/>
            <person name="Trott D.J."/>
            <person name="Abraham S."/>
            <person name="Coombs G.W."/>
            <person name="Jordan D."/>
            <person name="McIntyre L."/>
            <person name="Davies M.R."/>
            <person name="Norris J."/>
        </authorList>
    </citation>
    <scope>NUCLEOTIDE SEQUENCE [LARGE SCALE GENOMIC DNA]</scope>
    <source>
        <strain evidence="12 13">F25</strain>
        <strain evidence="11 14">F9</strain>
    </source>
</reference>
<dbReference type="EMBL" id="JAEDAQ010000019">
    <property type="protein sequence ID" value="MBH9581782.1"/>
    <property type="molecule type" value="Genomic_DNA"/>
</dbReference>
<dbReference type="KEGG" id="sfq:C7J90_00645"/>
<evidence type="ECO:0000256" key="5">
    <source>
        <dbReference type="ARBA" id="ARBA00022759"/>
    </source>
</evidence>
<keyword evidence="4" id="KW-0479">Metal-binding</keyword>
<dbReference type="AlphaFoldDB" id="A0A2K3YYT3"/>
<evidence type="ECO:0000313" key="10">
    <source>
        <dbReference type="EMBL" id="MBH9581782.1"/>
    </source>
</evidence>
<evidence type="ECO:0000256" key="6">
    <source>
        <dbReference type="ARBA" id="ARBA00022801"/>
    </source>
</evidence>
<gene>
    <name evidence="9 11" type="primary">cas2</name>
    <name evidence="12" type="ORF">DOS76_06985</name>
    <name evidence="11" type="ORF">DOS83_10195</name>
    <name evidence="10" type="ORF">I9026_10400</name>
</gene>
<dbReference type="EC" id="3.1.-.-" evidence="9"/>
<sequence length="97" mass="11313">MFDLPVETSLEKRAYRQFVKFLTHEGYVRMQYSIYSKLIFNSNTLKYQIEKLKAHVPSSGMVQTLVVTENQFSNMNYLVGEQPKGRVGLSSERMIEL</sequence>
<dbReference type="Proteomes" id="UP000256562">
    <property type="component" value="Unassembled WGS sequence"/>
</dbReference>
<evidence type="ECO:0000313" key="15">
    <source>
        <dbReference type="Proteomes" id="UP000597038"/>
    </source>
</evidence>
<comment type="subunit">
    <text evidence="9">Homodimer, forms a heterotetramer with a Cas1 homodimer.</text>
</comment>
<comment type="caution">
    <text evidence="9">Lacks conserved residue(s) required for the propagation of feature annotation.</text>
</comment>
<dbReference type="Proteomes" id="UP000256337">
    <property type="component" value="Unassembled WGS sequence"/>
</dbReference>
<dbReference type="GO" id="GO:0016787">
    <property type="term" value="F:hydrolase activity"/>
    <property type="evidence" value="ECO:0007669"/>
    <property type="project" value="UniProtKB-KW"/>
</dbReference>
<dbReference type="Pfam" id="PF09827">
    <property type="entry name" value="CRISPR_Cas2"/>
    <property type="match status" value="1"/>
</dbReference>
<evidence type="ECO:0000256" key="3">
    <source>
        <dbReference type="ARBA" id="ARBA00022722"/>
    </source>
</evidence>
<evidence type="ECO:0000313" key="13">
    <source>
        <dbReference type="Proteomes" id="UP000256337"/>
    </source>
</evidence>
<evidence type="ECO:0000256" key="2">
    <source>
        <dbReference type="ARBA" id="ARBA00009959"/>
    </source>
</evidence>
<dbReference type="RefSeq" id="WP_103210814.1">
    <property type="nucleotide sequence ID" value="NZ_CAJUZV010000014.1"/>
</dbReference>
<evidence type="ECO:0000256" key="4">
    <source>
        <dbReference type="ARBA" id="ARBA00022723"/>
    </source>
</evidence>
<organism evidence="11 14">
    <name type="scientific">Staphylococcus felis</name>
    <dbReference type="NCBI Taxonomy" id="46127"/>
    <lineage>
        <taxon>Bacteria</taxon>
        <taxon>Bacillati</taxon>
        <taxon>Bacillota</taxon>
        <taxon>Bacilli</taxon>
        <taxon>Bacillales</taxon>
        <taxon>Staphylococcaceae</taxon>
        <taxon>Staphylococcus</taxon>
    </lineage>
</organism>
<reference evidence="10 15" key="2">
    <citation type="submission" date="2020-12" db="EMBL/GenBank/DDBJ databases">
        <title>Genomic analysis of Staphylococcus felis from a cat with skin infection.</title>
        <authorList>
            <person name="Aslantas O."/>
            <person name="Keskin O."/>
            <person name="Buyukaltay K."/>
            <person name="Gullu Yucetepe A."/>
        </authorList>
    </citation>
    <scope>NUCLEOTIDE SEQUENCE [LARGE SCALE GENOMIC DNA]</scope>
    <source>
        <strain evidence="10 15">HARRANVET</strain>
    </source>
</reference>
<dbReference type="KEGG" id="sfq:C7J90_00880"/>
<evidence type="ECO:0000313" key="14">
    <source>
        <dbReference type="Proteomes" id="UP000256562"/>
    </source>
</evidence>
<proteinExistence type="inferred from homology"/>
<dbReference type="GeneID" id="48056759"/>
<keyword evidence="7" id="KW-0460">Magnesium</keyword>
<evidence type="ECO:0000313" key="11">
    <source>
        <dbReference type="EMBL" id="REH92610.1"/>
    </source>
</evidence>
<evidence type="ECO:0000313" key="12">
    <source>
        <dbReference type="EMBL" id="REI21489.1"/>
    </source>
</evidence>
<dbReference type="EMBL" id="QKYD01000107">
    <property type="protein sequence ID" value="REI21489.1"/>
    <property type="molecule type" value="Genomic_DNA"/>
</dbReference>
<dbReference type="InterPro" id="IPR019199">
    <property type="entry name" value="Virulence_VapD/CRISPR_Cas2"/>
</dbReference>
<dbReference type="Proteomes" id="UP000597038">
    <property type="component" value="Unassembled WGS sequence"/>
</dbReference>
<dbReference type="NCBIfam" id="TIGR01573">
    <property type="entry name" value="cas2"/>
    <property type="match status" value="1"/>
</dbReference>
<dbReference type="GO" id="GO:0051607">
    <property type="term" value="P:defense response to virus"/>
    <property type="evidence" value="ECO:0007669"/>
    <property type="project" value="UniProtKB-UniRule"/>
</dbReference>
<dbReference type="GO" id="GO:0046872">
    <property type="term" value="F:metal ion binding"/>
    <property type="evidence" value="ECO:0007669"/>
    <property type="project" value="UniProtKB-KW"/>
</dbReference>
<keyword evidence="15" id="KW-1185">Reference proteome</keyword>
<evidence type="ECO:0000256" key="8">
    <source>
        <dbReference type="ARBA" id="ARBA00023118"/>
    </source>
</evidence>
<keyword evidence="6 9" id="KW-0378">Hydrolase</keyword>
<dbReference type="GO" id="GO:0043571">
    <property type="term" value="P:maintenance of CRISPR repeat elements"/>
    <property type="evidence" value="ECO:0007669"/>
    <property type="project" value="UniProtKB-UniRule"/>
</dbReference>
<evidence type="ECO:0000256" key="9">
    <source>
        <dbReference type="HAMAP-Rule" id="MF_01471"/>
    </source>
</evidence>
<dbReference type="InterPro" id="IPR021127">
    <property type="entry name" value="CRISPR_associated_Cas2"/>
</dbReference>
<dbReference type="EMBL" id="QKXQ01000469">
    <property type="protein sequence ID" value="REH92610.1"/>
    <property type="molecule type" value="Genomic_DNA"/>
</dbReference>
<dbReference type="HAMAP" id="MF_01471">
    <property type="entry name" value="Cas2"/>
    <property type="match status" value="1"/>
</dbReference>
<dbReference type="GO" id="GO:0004521">
    <property type="term" value="F:RNA endonuclease activity"/>
    <property type="evidence" value="ECO:0007669"/>
    <property type="project" value="InterPro"/>
</dbReference>
<keyword evidence="3 9" id="KW-0540">Nuclease</keyword>
<name>A0A2K3YYT3_9STAP</name>
<keyword evidence="8 9" id="KW-0051">Antiviral defense</keyword>
<comment type="cofactor">
    <cofactor evidence="1">
        <name>Mg(2+)</name>
        <dbReference type="ChEBI" id="CHEBI:18420"/>
    </cofactor>
</comment>
<accession>A0A2K3YYT3</accession>
<comment type="function">
    <text evidence="9">CRISPR (clustered regularly interspaced short palindromic repeat), is an adaptive immune system that provides protection against mobile genetic elements (viruses, transposable elements and conjugative plasmids). CRISPR clusters contain sequences complementary to antecedent mobile elements and target invading nucleic acids. CRISPR clusters are transcribed and processed into CRISPR RNA (crRNA). Functions as a ssRNA-specific endoribonuclease. Involved in the integration of spacer DNA into the CRISPR cassette.</text>
</comment>
<dbReference type="OrthoDB" id="9791737at2"/>
<evidence type="ECO:0000256" key="1">
    <source>
        <dbReference type="ARBA" id="ARBA00001946"/>
    </source>
</evidence>
<comment type="similarity">
    <text evidence="2 9">Belongs to the CRISPR-associated endoribonuclease Cas2 protein family.</text>
</comment>
<dbReference type="SUPFAM" id="SSF143430">
    <property type="entry name" value="TTP0101/SSO1404-like"/>
    <property type="match status" value="1"/>
</dbReference>
<comment type="caution">
    <text evidence="11">The sequence shown here is derived from an EMBL/GenBank/DDBJ whole genome shotgun (WGS) entry which is preliminary data.</text>
</comment>
<evidence type="ECO:0000256" key="7">
    <source>
        <dbReference type="ARBA" id="ARBA00022842"/>
    </source>
</evidence>
<keyword evidence="5 9" id="KW-0255">Endonuclease</keyword>